<dbReference type="Pfam" id="PF03534">
    <property type="entry name" value="SpvB"/>
    <property type="match status" value="1"/>
</dbReference>
<organism evidence="4 5">
    <name type="scientific">Fusarium beomiforme</name>
    <dbReference type="NCBI Taxonomy" id="44412"/>
    <lineage>
        <taxon>Eukaryota</taxon>
        <taxon>Fungi</taxon>
        <taxon>Dikarya</taxon>
        <taxon>Ascomycota</taxon>
        <taxon>Pezizomycotina</taxon>
        <taxon>Sordariomycetes</taxon>
        <taxon>Hypocreomycetidae</taxon>
        <taxon>Hypocreales</taxon>
        <taxon>Nectriaceae</taxon>
        <taxon>Fusarium</taxon>
        <taxon>Fusarium burgessii species complex</taxon>
    </lineage>
</organism>
<keyword evidence="2" id="KW-0964">Secreted</keyword>
<proteinExistence type="predicted"/>
<dbReference type="GO" id="GO:0005737">
    <property type="term" value="C:cytoplasm"/>
    <property type="evidence" value="ECO:0007669"/>
    <property type="project" value="InterPro"/>
</dbReference>
<evidence type="ECO:0000313" key="4">
    <source>
        <dbReference type="EMBL" id="KAF4335296.1"/>
    </source>
</evidence>
<dbReference type="GO" id="GO:0005576">
    <property type="term" value="C:extracellular region"/>
    <property type="evidence" value="ECO:0007669"/>
    <property type="project" value="UniProtKB-SubCell"/>
</dbReference>
<keyword evidence="5" id="KW-1185">Reference proteome</keyword>
<keyword evidence="3" id="KW-0843">Virulence</keyword>
<accession>A0A9P5AB37</accession>
<name>A0A9P5AB37_9HYPO</name>
<evidence type="ECO:0000256" key="3">
    <source>
        <dbReference type="ARBA" id="ARBA00023026"/>
    </source>
</evidence>
<evidence type="ECO:0000256" key="1">
    <source>
        <dbReference type="ARBA" id="ARBA00004613"/>
    </source>
</evidence>
<reference evidence="4" key="2">
    <citation type="submission" date="2020-02" db="EMBL/GenBank/DDBJ databases">
        <title>Identification and distribution of gene clusters putatively required for synthesis of sphingolipid metabolism inhibitors in phylogenetically diverse species of the filamentous fungus Fusarium.</title>
        <authorList>
            <person name="Kim H.-S."/>
            <person name="Busman M."/>
            <person name="Brown D.W."/>
            <person name="Divon H."/>
            <person name="Uhlig S."/>
            <person name="Proctor R.H."/>
        </authorList>
    </citation>
    <scope>NUCLEOTIDE SEQUENCE</scope>
    <source>
        <strain evidence="4">NRRL 25174</strain>
    </source>
</reference>
<protein>
    <submittedName>
        <fullName evidence="4">Virulence plasmid b</fullName>
    </submittedName>
</protein>
<evidence type="ECO:0000313" key="5">
    <source>
        <dbReference type="Proteomes" id="UP000730481"/>
    </source>
</evidence>
<dbReference type="EMBL" id="PVQB02000574">
    <property type="protein sequence ID" value="KAF4335296.1"/>
    <property type="molecule type" value="Genomic_DNA"/>
</dbReference>
<evidence type="ECO:0000256" key="2">
    <source>
        <dbReference type="ARBA" id="ARBA00022525"/>
    </source>
</evidence>
<dbReference type="OrthoDB" id="442731at2759"/>
<dbReference type="InterPro" id="IPR028994">
    <property type="entry name" value="Integrin_alpha_N"/>
</dbReference>
<dbReference type="Proteomes" id="UP000730481">
    <property type="component" value="Unassembled WGS sequence"/>
</dbReference>
<dbReference type="InterPro" id="IPR003284">
    <property type="entry name" value="Sal_SpvB"/>
</dbReference>
<gene>
    <name evidence="4" type="ORF">FBEOM_10843</name>
</gene>
<comment type="subcellular location">
    <subcellularLocation>
        <location evidence="1">Secreted</location>
    </subcellularLocation>
</comment>
<dbReference type="SUPFAM" id="SSF69318">
    <property type="entry name" value="Integrin alpha N-terminal domain"/>
    <property type="match status" value="1"/>
</dbReference>
<comment type="caution">
    <text evidence="4">The sequence shown here is derived from an EMBL/GenBank/DDBJ whole genome shotgun (WGS) entry which is preliminary data.</text>
</comment>
<dbReference type="AlphaFoldDB" id="A0A9P5AB37"/>
<sequence length="864" mass="95141">MSSFNVALGRPVGKLDTDGSGLAHYSLHIEVSKGTGHRNEPNLSFEYSQGAPNGALGVGWAIGGLSAIRLGPATLAFDGFNDAPEDFDVFSARLSLDGNPLLNKRGDYFSVEAEYRTEIDSLERIVSVHGEGFVVRDSTGQLTEYGTTPDSRLYLSDGSTASEWRIKRQMDPFGNCISFNYEQYSDSLASNLDAVSGTYLSSITYTSNERAGLEAKRLVSLEYMDRVDPVVQCVYGQRVVWTKLLGAFHIGLVQDPVKNRVRSYEVSYVNSPVDSASYVSSLTEIGYRDGKSYHLQPTTFTYQGFEVPNECFRQSEKGMISLHHASNTVMVMNLNISGRGLADLACLSYDYTSRNFYLQTFLAERSDETIVNLSVSKSIGTGLEHYKILETNLPWDSSNVFKPMDLTGRGTSEIVHIFSSDQSLALRTYPHIENEDGVQLRLGDILYTNDSFENTIDWLQVTTQQTGAKCLVRVWQENIGSGLNQLQATTFALQDPREPHLGFVKLSTSPQGDPSYSTSEVLSVIACDINGDGVEDIVTCLVNNSGESTSFKFQTFLGDGLGNFSSLGDSIQKEFDATGPIREGSFHVANFFGSQTTELAYIGQDLRSGDIVAFIAQGTSSGLIGEMKFTSVASGLTFQSPRISASDLNGSGVSDIFIYSLDSGSPTILNAYNVNDPSDFMTSTVSPLGMRTDVTYLPLTDPSVYESSTKWDDFLKHQTDSNPILGAPNLVVSSITHRNDPSINSIPFSLSLKKAYKNARTSRLGRGWQGFASITTYNTFEEEEPVIVDEEFQLNFPLTGLKTAIITKDSKGVMMKSDRTTYQPSRTRWGNWNIFRVDRITERLEFYDGQTVGRVIGKDHVADS</sequence>
<reference evidence="4" key="1">
    <citation type="journal article" date="2017" name="Mycologia">
        <title>Fusarium algeriense, sp. nov., a novel toxigenic crown rot pathogen of durum wheat from Algeria is nested in the Fusarium burgessii species complex.</title>
        <authorList>
            <person name="Laraba I."/>
            <person name="Keddad A."/>
            <person name="Boureghda H."/>
            <person name="Abdallah N."/>
            <person name="Vaughan M.M."/>
            <person name="Proctor R.H."/>
            <person name="Busman M."/>
            <person name="O'Donnell K."/>
        </authorList>
    </citation>
    <scope>NUCLEOTIDE SEQUENCE</scope>
    <source>
        <strain evidence="4">NRRL 25174</strain>
    </source>
</reference>